<dbReference type="OrthoDB" id="583138at2"/>
<reference evidence="2 3" key="1">
    <citation type="submission" date="2016-11" db="EMBL/GenBank/DDBJ databases">
        <title>Draft Genome Sequences of Nine Cyanobacterial Strains from Diverse Habitats.</title>
        <authorList>
            <person name="Zhu T."/>
            <person name="Hou S."/>
            <person name="Lu X."/>
            <person name="Hess W.R."/>
        </authorList>
    </citation>
    <scope>NUCLEOTIDE SEQUENCE [LARGE SCALE GENOMIC DNA]</scope>
    <source>
        <strain evidence="2 3">NIES-30</strain>
    </source>
</reference>
<keyword evidence="1" id="KW-1133">Transmembrane helix</keyword>
<protein>
    <submittedName>
        <fullName evidence="2">Uncharacterized protein</fullName>
    </submittedName>
</protein>
<keyword evidence="1" id="KW-0472">Membrane</keyword>
<dbReference type="EMBL" id="MRCG01000006">
    <property type="protein sequence ID" value="OKH48309.1"/>
    <property type="molecule type" value="Genomic_DNA"/>
</dbReference>
<evidence type="ECO:0000256" key="1">
    <source>
        <dbReference type="SAM" id="Phobius"/>
    </source>
</evidence>
<accession>A0A1U7J616</accession>
<proteinExistence type="predicted"/>
<keyword evidence="3" id="KW-1185">Reference proteome</keyword>
<sequence length="73" mass="8224">MWIIKRVQQEPVMFQAFFALLAGFGVVSLTQDQMGLIFAFTASLLAFITRQAVTPLADPRDSNGHRLMPRDIK</sequence>
<dbReference type="Proteomes" id="UP000185557">
    <property type="component" value="Unassembled WGS sequence"/>
</dbReference>
<evidence type="ECO:0000313" key="2">
    <source>
        <dbReference type="EMBL" id="OKH48309.1"/>
    </source>
</evidence>
<keyword evidence="1" id="KW-0812">Transmembrane</keyword>
<gene>
    <name evidence="2" type="ORF">NIES30_09735</name>
</gene>
<feature type="transmembrane region" description="Helical" evidence="1">
    <location>
        <begin position="12"/>
        <end position="29"/>
    </location>
</feature>
<evidence type="ECO:0000313" key="3">
    <source>
        <dbReference type="Proteomes" id="UP000185557"/>
    </source>
</evidence>
<comment type="caution">
    <text evidence="2">The sequence shown here is derived from an EMBL/GenBank/DDBJ whole genome shotgun (WGS) entry which is preliminary data.</text>
</comment>
<feature type="transmembrane region" description="Helical" evidence="1">
    <location>
        <begin position="35"/>
        <end position="53"/>
    </location>
</feature>
<name>A0A1U7J616_9CYAN</name>
<dbReference type="AlphaFoldDB" id="A0A1U7J616"/>
<organism evidence="2 3">
    <name type="scientific">Phormidium tenue NIES-30</name>
    <dbReference type="NCBI Taxonomy" id="549789"/>
    <lineage>
        <taxon>Bacteria</taxon>
        <taxon>Bacillati</taxon>
        <taxon>Cyanobacteriota</taxon>
        <taxon>Cyanophyceae</taxon>
        <taxon>Oscillatoriophycideae</taxon>
        <taxon>Oscillatoriales</taxon>
        <taxon>Oscillatoriaceae</taxon>
        <taxon>Phormidium</taxon>
    </lineage>
</organism>